<proteinExistence type="predicted"/>
<dbReference type="EMBL" id="HBUF01219883">
    <property type="protein sequence ID" value="CAG6668947.1"/>
    <property type="molecule type" value="Transcribed_RNA"/>
</dbReference>
<organism evidence="1">
    <name type="scientific">Cacopsylla melanoneura</name>
    <dbReference type="NCBI Taxonomy" id="428564"/>
    <lineage>
        <taxon>Eukaryota</taxon>
        <taxon>Metazoa</taxon>
        <taxon>Ecdysozoa</taxon>
        <taxon>Arthropoda</taxon>
        <taxon>Hexapoda</taxon>
        <taxon>Insecta</taxon>
        <taxon>Pterygota</taxon>
        <taxon>Neoptera</taxon>
        <taxon>Paraneoptera</taxon>
        <taxon>Hemiptera</taxon>
        <taxon>Sternorrhyncha</taxon>
        <taxon>Psylloidea</taxon>
        <taxon>Psyllidae</taxon>
        <taxon>Psyllinae</taxon>
        <taxon>Cacopsylla</taxon>
    </lineage>
</organism>
<dbReference type="EMBL" id="HBUF01219884">
    <property type="protein sequence ID" value="CAG6668948.1"/>
    <property type="molecule type" value="Transcribed_RNA"/>
</dbReference>
<accession>A0A8D8SJD8</accession>
<reference evidence="1" key="1">
    <citation type="submission" date="2021-05" db="EMBL/GenBank/DDBJ databases">
        <authorList>
            <person name="Alioto T."/>
            <person name="Alioto T."/>
            <person name="Gomez Garrido J."/>
        </authorList>
    </citation>
    <scope>NUCLEOTIDE SEQUENCE</scope>
</reference>
<evidence type="ECO:0000313" key="1">
    <source>
        <dbReference type="EMBL" id="CAG6668947.1"/>
    </source>
</evidence>
<sequence length="135" mass="15605">MRSILPLMRARDFRCFNWDRQDMSNSCPSCSVRLTRLGHSVTILNNVWSLILPLSRCVRFNTRPCSCTRSITPVMYSHLPMFLKCGRLDSMLVYPSSVIDVCVMNTWRSCFILTRYGTQRSVTLRELGMFSTCSC</sequence>
<dbReference type="EMBL" id="HBUF01219882">
    <property type="protein sequence ID" value="CAG6668946.1"/>
    <property type="molecule type" value="Transcribed_RNA"/>
</dbReference>
<dbReference type="EMBL" id="HBUF01219885">
    <property type="protein sequence ID" value="CAG6668949.1"/>
    <property type="molecule type" value="Transcribed_RNA"/>
</dbReference>
<dbReference type="AlphaFoldDB" id="A0A8D8SJD8"/>
<protein>
    <submittedName>
        <fullName evidence="1">Uncharacterized protein</fullName>
    </submittedName>
</protein>
<name>A0A8D8SJD8_9HEMI</name>